<dbReference type="KEGG" id="rga:RGR602_PB00328"/>
<dbReference type="AlphaFoldDB" id="A0A0B4XBE3"/>
<accession>A0A0B4XBE3</accession>
<organism evidence="2 3">
    <name type="scientific">Rhizobium gallicum bv. gallicum R602sp</name>
    <dbReference type="NCBI Taxonomy" id="1041138"/>
    <lineage>
        <taxon>Bacteria</taxon>
        <taxon>Pseudomonadati</taxon>
        <taxon>Pseudomonadota</taxon>
        <taxon>Alphaproteobacteria</taxon>
        <taxon>Hyphomicrobiales</taxon>
        <taxon>Rhizobiaceae</taxon>
        <taxon>Rhizobium/Agrobacterium group</taxon>
        <taxon>Rhizobium</taxon>
    </lineage>
</organism>
<proteinExistence type="predicted"/>
<keyword evidence="2" id="KW-0614">Plasmid</keyword>
<feature type="transmembrane region" description="Helical" evidence="1">
    <location>
        <begin position="21"/>
        <end position="41"/>
    </location>
</feature>
<keyword evidence="3" id="KW-1185">Reference proteome</keyword>
<name>A0A0B4XBE3_9HYPH</name>
<reference evidence="2 3" key="1">
    <citation type="submission" date="2013-11" db="EMBL/GenBank/DDBJ databases">
        <title>Complete genome sequence of Rhizobium gallicum bv. gallicum R602.</title>
        <authorList>
            <person name="Bustos P."/>
            <person name="Santamaria R.I."/>
            <person name="Lozano L."/>
            <person name="Acosta J.L."/>
            <person name="Ormeno-Orrillo E."/>
            <person name="Rogel M.A."/>
            <person name="Romero D."/>
            <person name="Cevallos M.A."/>
            <person name="Martinez-Romero E."/>
            <person name="Gonzalez V."/>
        </authorList>
    </citation>
    <scope>NUCLEOTIDE SEQUENCE [LARGE SCALE GENOMIC DNA]</scope>
    <source>
        <strain evidence="2 3">R602</strain>
        <plasmid evidence="2 3">pRgalR602b</plasmid>
    </source>
</reference>
<evidence type="ECO:0000313" key="2">
    <source>
        <dbReference type="EMBL" id="AJD43862.1"/>
    </source>
</evidence>
<sequence>MGKAEILKTRYRHSVNAESGGLFVALAINFAIVSGLTRLPLYPPAFGIDDARCGLP</sequence>
<dbReference type="HOGENOM" id="CLU_3011158_0_0_5"/>
<keyword evidence="1" id="KW-0472">Membrane</keyword>
<evidence type="ECO:0000313" key="3">
    <source>
        <dbReference type="Proteomes" id="UP000031368"/>
    </source>
</evidence>
<gene>
    <name evidence="2" type="ORF">RGR602_PB00328</name>
</gene>
<keyword evidence="1" id="KW-1133">Transmembrane helix</keyword>
<protein>
    <submittedName>
        <fullName evidence="2">Uncharacterized protein</fullName>
    </submittedName>
</protein>
<keyword evidence="1" id="KW-0812">Transmembrane</keyword>
<dbReference type="Proteomes" id="UP000031368">
    <property type="component" value="Plasmid pRgalR602b"/>
</dbReference>
<dbReference type="EMBL" id="CP006879">
    <property type="protein sequence ID" value="AJD43862.1"/>
    <property type="molecule type" value="Genomic_DNA"/>
</dbReference>
<geneLocation type="plasmid" evidence="2 3">
    <name>pRgalR602b</name>
</geneLocation>
<evidence type="ECO:0000256" key="1">
    <source>
        <dbReference type="SAM" id="Phobius"/>
    </source>
</evidence>